<evidence type="ECO:0000256" key="1">
    <source>
        <dbReference type="ARBA" id="ARBA00010254"/>
    </source>
</evidence>
<dbReference type="PRINTS" id="PR00973">
    <property type="entry name" value="RIBOSOMALS17"/>
</dbReference>
<evidence type="ECO:0000313" key="7">
    <source>
        <dbReference type="EMBL" id="KIG15751.1"/>
    </source>
</evidence>
<dbReference type="NCBIfam" id="TIGR03635">
    <property type="entry name" value="uS17_bact"/>
    <property type="match status" value="1"/>
</dbReference>
<comment type="similarity">
    <text evidence="1 6">Belongs to the universal ribosomal protein uS17 family.</text>
</comment>
<dbReference type="GO" id="GO:0022627">
    <property type="term" value="C:cytosolic small ribosomal subunit"/>
    <property type="evidence" value="ECO:0007669"/>
    <property type="project" value="UniProtKB-UniRule"/>
</dbReference>
<evidence type="ECO:0000256" key="5">
    <source>
        <dbReference type="ARBA" id="ARBA00023274"/>
    </source>
</evidence>
<gene>
    <name evidence="6" type="primary">rpsQ</name>
    <name evidence="7" type="ORF">DB30_05321</name>
</gene>
<dbReference type="Pfam" id="PF00366">
    <property type="entry name" value="Ribosomal_S17"/>
    <property type="match status" value="1"/>
</dbReference>
<dbReference type="HAMAP" id="MF_01345_B">
    <property type="entry name" value="Ribosomal_uS17_B"/>
    <property type="match status" value="1"/>
</dbReference>
<dbReference type="PANTHER" id="PTHR10744:SF1">
    <property type="entry name" value="SMALL RIBOSOMAL SUBUNIT PROTEIN US17M"/>
    <property type="match status" value="1"/>
</dbReference>
<comment type="subunit">
    <text evidence="6">Part of the 30S ribosomal subunit.</text>
</comment>
<sequence length="91" mass="10819">MSETQTAIKSRRRILLGEVVSDKMDKTVVVQVIRRYRHPRYKKYVQERIRYKAHDEANQAKIGDKVRIIESRPRSKDKRWAVQAILEKGIV</sequence>
<evidence type="ECO:0000256" key="6">
    <source>
        <dbReference type="HAMAP-Rule" id="MF_01345"/>
    </source>
</evidence>
<reference evidence="7 8" key="1">
    <citation type="submission" date="2014-12" db="EMBL/GenBank/DDBJ databases">
        <title>Genome assembly of Enhygromyxa salina DSM 15201.</title>
        <authorList>
            <person name="Sharma G."/>
            <person name="Subramanian S."/>
        </authorList>
    </citation>
    <scope>NUCLEOTIDE SEQUENCE [LARGE SCALE GENOMIC DNA]</scope>
    <source>
        <strain evidence="7 8">DSM 15201</strain>
    </source>
</reference>
<evidence type="ECO:0000256" key="2">
    <source>
        <dbReference type="ARBA" id="ARBA00022730"/>
    </source>
</evidence>
<evidence type="ECO:0000313" key="8">
    <source>
        <dbReference type="Proteomes" id="UP000031599"/>
    </source>
</evidence>
<keyword evidence="2 6" id="KW-0699">rRNA-binding</keyword>
<dbReference type="PANTHER" id="PTHR10744">
    <property type="entry name" value="40S RIBOSOMAL PROTEIN S11 FAMILY MEMBER"/>
    <property type="match status" value="1"/>
</dbReference>
<comment type="function">
    <text evidence="6">One of the primary rRNA binding proteins, it binds specifically to the 5'-end of 16S ribosomal RNA.</text>
</comment>
<dbReference type="Gene3D" id="2.40.50.140">
    <property type="entry name" value="Nucleic acid-binding proteins"/>
    <property type="match status" value="1"/>
</dbReference>
<dbReference type="InterPro" id="IPR000266">
    <property type="entry name" value="Ribosomal_uS17"/>
</dbReference>
<dbReference type="SUPFAM" id="SSF50249">
    <property type="entry name" value="Nucleic acid-binding proteins"/>
    <property type="match status" value="1"/>
</dbReference>
<dbReference type="Proteomes" id="UP000031599">
    <property type="component" value="Unassembled WGS sequence"/>
</dbReference>
<keyword evidence="3 6" id="KW-0694">RNA-binding</keyword>
<accession>A0A0C2CXP1</accession>
<keyword evidence="4 6" id="KW-0689">Ribosomal protein</keyword>
<dbReference type="EMBL" id="JMCC02000048">
    <property type="protein sequence ID" value="KIG15751.1"/>
    <property type="molecule type" value="Genomic_DNA"/>
</dbReference>
<dbReference type="GO" id="GO:0003735">
    <property type="term" value="F:structural constituent of ribosome"/>
    <property type="evidence" value="ECO:0007669"/>
    <property type="project" value="UniProtKB-UniRule"/>
</dbReference>
<dbReference type="AlphaFoldDB" id="A0A0C2CXP1"/>
<dbReference type="GO" id="GO:0019843">
    <property type="term" value="F:rRNA binding"/>
    <property type="evidence" value="ECO:0007669"/>
    <property type="project" value="UniProtKB-UniRule"/>
</dbReference>
<dbReference type="InterPro" id="IPR012340">
    <property type="entry name" value="NA-bd_OB-fold"/>
</dbReference>
<organism evidence="7 8">
    <name type="scientific">Enhygromyxa salina</name>
    <dbReference type="NCBI Taxonomy" id="215803"/>
    <lineage>
        <taxon>Bacteria</taxon>
        <taxon>Pseudomonadati</taxon>
        <taxon>Myxococcota</taxon>
        <taxon>Polyangia</taxon>
        <taxon>Nannocystales</taxon>
        <taxon>Nannocystaceae</taxon>
        <taxon>Enhygromyxa</taxon>
    </lineage>
</organism>
<protein>
    <recommendedName>
        <fullName evidence="6">Small ribosomal subunit protein uS17</fullName>
    </recommendedName>
</protein>
<keyword evidence="5 6" id="KW-0687">Ribonucleoprotein</keyword>
<dbReference type="NCBIfam" id="NF004123">
    <property type="entry name" value="PRK05610.1"/>
    <property type="match status" value="1"/>
</dbReference>
<evidence type="ECO:0000256" key="3">
    <source>
        <dbReference type="ARBA" id="ARBA00022884"/>
    </source>
</evidence>
<name>A0A0C2CXP1_9BACT</name>
<dbReference type="RefSeq" id="WP_052551088.1">
    <property type="nucleotide sequence ID" value="NZ_JMCC02000048.1"/>
</dbReference>
<dbReference type="GO" id="GO:0006412">
    <property type="term" value="P:translation"/>
    <property type="evidence" value="ECO:0007669"/>
    <property type="project" value="UniProtKB-UniRule"/>
</dbReference>
<dbReference type="InterPro" id="IPR019984">
    <property type="entry name" value="Ribosomal_uS17_bact/chlr"/>
</dbReference>
<evidence type="ECO:0000256" key="4">
    <source>
        <dbReference type="ARBA" id="ARBA00022980"/>
    </source>
</evidence>
<proteinExistence type="inferred from homology"/>
<dbReference type="CDD" id="cd00364">
    <property type="entry name" value="Ribosomal_uS17"/>
    <property type="match status" value="1"/>
</dbReference>
<comment type="caution">
    <text evidence="7">The sequence shown here is derived from an EMBL/GenBank/DDBJ whole genome shotgun (WGS) entry which is preliminary data.</text>
</comment>